<reference evidence="1" key="1">
    <citation type="submission" date="2021-03" db="EMBL/GenBank/DDBJ databases">
        <title>Evolutionary priming and transition to the ectomycorrhizal habit in an iconic lineage of mushroom-forming fungi: is preadaptation a requirement?</title>
        <authorList>
            <consortium name="DOE Joint Genome Institute"/>
            <person name="Looney B.P."/>
            <person name="Miyauchi S."/>
            <person name="Morin E."/>
            <person name="Drula E."/>
            <person name="Courty P.E."/>
            <person name="Chicoki N."/>
            <person name="Fauchery L."/>
            <person name="Kohler A."/>
            <person name="Kuo A."/>
            <person name="LaButti K."/>
            <person name="Pangilinan J."/>
            <person name="Lipzen A."/>
            <person name="Riley R."/>
            <person name="Andreopoulos W."/>
            <person name="He G."/>
            <person name="Johnson J."/>
            <person name="Barry K.W."/>
            <person name="Grigoriev I.V."/>
            <person name="Nagy L."/>
            <person name="Hibbett D."/>
            <person name="Henrissat B."/>
            <person name="Matheny P.B."/>
            <person name="Labbe J."/>
            <person name="Martin A.F."/>
        </authorList>
    </citation>
    <scope>NUCLEOTIDE SEQUENCE</scope>
    <source>
        <strain evidence="1">BPL698</strain>
    </source>
</reference>
<proteinExistence type="predicted"/>
<protein>
    <submittedName>
        <fullName evidence="1">Uncharacterized protein</fullName>
    </submittedName>
</protein>
<feature type="non-terminal residue" evidence="1">
    <location>
        <position position="1"/>
    </location>
</feature>
<accession>A0ACC0UIV2</accession>
<gene>
    <name evidence="1" type="ORF">F5148DRAFT_975809</name>
</gene>
<evidence type="ECO:0000313" key="2">
    <source>
        <dbReference type="Proteomes" id="UP001207468"/>
    </source>
</evidence>
<evidence type="ECO:0000313" key="1">
    <source>
        <dbReference type="EMBL" id="KAI9511047.1"/>
    </source>
</evidence>
<organism evidence="1 2">
    <name type="scientific">Russula earlei</name>
    <dbReference type="NCBI Taxonomy" id="71964"/>
    <lineage>
        <taxon>Eukaryota</taxon>
        <taxon>Fungi</taxon>
        <taxon>Dikarya</taxon>
        <taxon>Basidiomycota</taxon>
        <taxon>Agaricomycotina</taxon>
        <taxon>Agaricomycetes</taxon>
        <taxon>Russulales</taxon>
        <taxon>Russulaceae</taxon>
        <taxon>Russula</taxon>
    </lineage>
</organism>
<comment type="caution">
    <text evidence="1">The sequence shown here is derived from an EMBL/GenBank/DDBJ whole genome shotgun (WGS) entry which is preliminary data.</text>
</comment>
<dbReference type="EMBL" id="JAGFNK010000028">
    <property type="protein sequence ID" value="KAI9511047.1"/>
    <property type="molecule type" value="Genomic_DNA"/>
</dbReference>
<dbReference type="Proteomes" id="UP001207468">
    <property type="component" value="Unassembled WGS sequence"/>
</dbReference>
<keyword evidence="2" id="KW-1185">Reference proteome</keyword>
<sequence length="165" mass="17654">PTGQPSIDTTVFIDSVNEFALLLPAIPGGMTCPDAEMNAKSFCTPESSSDLCKLMMPDGLITAASLASAEDNSWIQVTGCIDSSKFHFNADDAGGQFDVRFPNGARCTFGGSFIELVEPALNRFCLRCCSSPDDQINCNSHRDRTGCEHAIPGKYDFPELGISCA</sequence>
<name>A0ACC0UIV2_9AGAM</name>